<dbReference type="Proteomes" id="UP000199623">
    <property type="component" value="Unassembled WGS sequence"/>
</dbReference>
<dbReference type="AlphaFoldDB" id="A0A1G7MHZ0"/>
<dbReference type="Pfam" id="PF01370">
    <property type="entry name" value="Epimerase"/>
    <property type="match status" value="1"/>
</dbReference>
<dbReference type="OrthoDB" id="8205493at2"/>
<dbReference type="SUPFAM" id="SSF51735">
    <property type="entry name" value="NAD(P)-binding Rossmann-fold domains"/>
    <property type="match status" value="1"/>
</dbReference>
<dbReference type="STRING" id="200378.SAMN05216553_102289"/>
<dbReference type="RefSeq" id="WP_090046204.1">
    <property type="nucleotide sequence ID" value="NZ_FNCC01000002.1"/>
</dbReference>
<dbReference type="EMBL" id="FNCC01000002">
    <property type="protein sequence ID" value="SDF60740.1"/>
    <property type="molecule type" value="Genomic_DNA"/>
</dbReference>
<organism evidence="2 3">
    <name type="scientific">Lentzea fradiae</name>
    <dbReference type="NCBI Taxonomy" id="200378"/>
    <lineage>
        <taxon>Bacteria</taxon>
        <taxon>Bacillati</taxon>
        <taxon>Actinomycetota</taxon>
        <taxon>Actinomycetes</taxon>
        <taxon>Pseudonocardiales</taxon>
        <taxon>Pseudonocardiaceae</taxon>
        <taxon>Lentzea</taxon>
    </lineage>
</organism>
<name>A0A1G7MHZ0_9PSEU</name>
<reference evidence="3" key="1">
    <citation type="submission" date="2016-10" db="EMBL/GenBank/DDBJ databases">
        <authorList>
            <person name="Varghese N."/>
            <person name="Submissions S."/>
        </authorList>
    </citation>
    <scope>NUCLEOTIDE SEQUENCE [LARGE SCALE GENOMIC DNA]</scope>
    <source>
        <strain evidence="3">CGMCC 4.3506</strain>
    </source>
</reference>
<feature type="domain" description="NAD-dependent epimerase/dehydratase" evidence="1">
    <location>
        <begin position="8"/>
        <end position="122"/>
    </location>
</feature>
<accession>A0A1G7MHZ0</accession>
<keyword evidence="3" id="KW-1185">Reference proteome</keyword>
<protein>
    <submittedName>
        <fullName evidence="2">Nucleoside-diphosphate-sugar epimerase</fullName>
    </submittedName>
</protein>
<dbReference type="InterPro" id="IPR001509">
    <property type="entry name" value="Epimerase_deHydtase"/>
</dbReference>
<dbReference type="InterPro" id="IPR036291">
    <property type="entry name" value="NAD(P)-bd_dom_sf"/>
</dbReference>
<proteinExistence type="predicted"/>
<evidence type="ECO:0000259" key="1">
    <source>
        <dbReference type="Pfam" id="PF01370"/>
    </source>
</evidence>
<gene>
    <name evidence="2" type="ORF">SAMN05216553_102289</name>
</gene>
<dbReference type="Gene3D" id="3.40.50.720">
    <property type="entry name" value="NAD(P)-binding Rossmann-like Domain"/>
    <property type="match status" value="1"/>
</dbReference>
<evidence type="ECO:0000313" key="3">
    <source>
        <dbReference type="Proteomes" id="UP000199623"/>
    </source>
</evidence>
<evidence type="ECO:0000313" key="2">
    <source>
        <dbReference type="EMBL" id="SDF60740.1"/>
    </source>
</evidence>
<sequence>MAQHVIIGAGSIGSNVARLLAERGETSLVVTRSGSGPKHDLIERVAADASDPVRLTELSRGAKAIYHCANPPSYTSWPRLLPPLQNSVIAAAKANDAVLAITGSLYAYGPQPGGHMNEHTPMSATTRKGVLRRELWEQTLASGVRTFEARGADYIGKDSLSIYSQLFETPLKKGATAYFPGDLDAPHTFTYNVDMATTLVTLAADERAWGRAWHVPSAPAITVRELVKRYARAAGRPVIKLVALPRFVMRTAGVAVPIAREMAEMDYQWYAPFHMDSSETQRTFGLRATDIDVAIREQVSGIRLEPAHGAR</sequence>